<dbReference type="EMBL" id="MU005646">
    <property type="protein sequence ID" value="KAF2675845.1"/>
    <property type="molecule type" value="Genomic_DNA"/>
</dbReference>
<evidence type="ECO:0000313" key="3">
    <source>
        <dbReference type="Proteomes" id="UP000799291"/>
    </source>
</evidence>
<feature type="compositionally biased region" description="Polar residues" evidence="1">
    <location>
        <begin position="322"/>
        <end position="338"/>
    </location>
</feature>
<dbReference type="AlphaFoldDB" id="A0A6G1ICJ3"/>
<feature type="compositionally biased region" description="Low complexity" evidence="1">
    <location>
        <begin position="304"/>
        <end position="316"/>
    </location>
</feature>
<feature type="compositionally biased region" description="Polar residues" evidence="1">
    <location>
        <begin position="161"/>
        <end position="177"/>
    </location>
</feature>
<accession>A0A6G1ICJ3</accession>
<feature type="compositionally biased region" description="Polar residues" evidence="1">
    <location>
        <begin position="13"/>
        <end position="27"/>
    </location>
</feature>
<sequence length="397" mass="43724">MMERHGCECEAGSTLSPNAIEETQSSPPIFPKDPAGNNHVGCTQLGQEATAAGSPRQRPRTPLPSKPLWLCHWVANVSPKKSLSYPAFRRSTSTEAPRAITDAEIDWWSEGSSPKSQLPALSVDLTIVAKKAALELFNLFSWWRGHGEGQSEADGEHVQGRRTTGSNCATTASSHTGPSRFGGGFKVPSQPWDGISETQRRQLAKRVSSKKKREKKWYLIYDVLFPGVPQPESPYIEDTHLSEEILALREFARQEAPALISAFARSEIPPDLRATQSQVEEFAIAAFRGVFELVVERWCQRDTSQPSSSPGDSGYGSRDRGTPTNSSPQQRFRSQPTPARSVEDIGEPPVPNETGLATWLSTDPNVTDDIPIDSIVQDLFESFPNDSSGLEFLYDLE</sequence>
<proteinExistence type="predicted"/>
<organism evidence="2 3">
    <name type="scientific">Lentithecium fluviatile CBS 122367</name>
    <dbReference type="NCBI Taxonomy" id="1168545"/>
    <lineage>
        <taxon>Eukaryota</taxon>
        <taxon>Fungi</taxon>
        <taxon>Dikarya</taxon>
        <taxon>Ascomycota</taxon>
        <taxon>Pezizomycotina</taxon>
        <taxon>Dothideomycetes</taxon>
        <taxon>Pleosporomycetidae</taxon>
        <taxon>Pleosporales</taxon>
        <taxon>Massarineae</taxon>
        <taxon>Lentitheciaceae</taxon>
        <taxon>Lentithecium</taxon>
    </lineage>
</organism>
<name>A0A6G1ICJ3_9PLEO</name>
<evidence type="ECO:0000256" key="1">
    <source>
        <dbReference type="SAM" id="MobiDB-lite"/>
    </source>
</evidence>
<evidence type="ECO:0000313" key="2">
    <source>
        <dbReference type="EMBL" id="KAF2675845.1"/>
    </source>
</evidence>
<protein>
    <submittedName>
        <fullName evidence="2">Uncharacterized protein</fullName>
    </submittedName>
</protein>
<dbReference type="Proteomes" id="UP000799291">
    <property type="component" value="Unassembled WGS sequence"/>
</dbReference>
<feature type="compositionally biased region" description="Basic and acidic residues" evidence="1">
    <location>
        <begin position="150"/>
        <end position="159"/>
    </location>
</feature>
<feature type="region of interest" description="Disordered" evidence="1">
    <location>
        <begin position="301"/>
        <end position="364"/>
    </location>
</feature>
<gene>
    <name evidence="2" type="ORF">K458DRAFT_196620</name>
</gene>
<reference evidence="2" key="1">
    <citation type="journal article" date="2020" name="Stud. Mycol.">
        <title>101 Dothideomycetes genomes: a test case for predicting lifestyles and emergence of pathogens.</title>
        <authorList>
            <person name="Haridas S."/>
            <person name="Albert R."/>
            <person name="Binder M."/>
            <person name="Bloem J."/>
            <person name="Labutti K."/>
            <person name="Salamov A."/>
            <person name="Andreopoulos B."/>
            <person name="Baker S."/>
            <person name="Barry K."/>
            <person name="Bills G."/>
            <person name="Bluhm B."/>
            <person name="Cannon C."/>
            <person name="Castanera R."/>
            <person name="Culley D."/>
            <person name="Daum C."/>
            <person name="Ezra D."/>
            <person name="Gonzalez J."/>
            <person name="Henrissat B."/>
            <person name="Kuo A."/>
            <person name="Liang C."/>
            <person name="Lipzen A."/>
            <person name="Lutzoni F."/>
            <person name="Magnuson J."/>
            <person name="Mondo S."/>
            <person name="Nolan M."/>
            <person name="Ohm R."/>
            <person name="Pangilinan J."/>
            <person name="Park H.-J."/>
            <person name="Ramirez L."/>
            <person name="Alfaro M."/>
            <person name="Sun H."/>
            <person name="Tritt A."/>
            <person name="Yoshinaga Y."/>
            <person name="Zwiers L.-H."/>
            <person name="Turgeon B."/>
            <person name="Goodwin S."/>
            <person name="Spatafora J."/>
            <person name="Crous P."/>
            <person name="Grigoriev I."/>
        </authorList>
    </citation>
    <scope>NUCLEOTIDE SEQUENCE</scope>
    <source>
        <strain evidence="2">CBS 122367</strain>
    </source>
</reference>
<keyword evidence="3" id="KW-1185">Reference proteome</keyword>
<feature type="region of interest" description="Disordered" evidence="1">
    <location>
        <begin position="1"/>
        <end position="42"/>
    </location>
</feature>
<dbReference type="OrthoDB" id="4738706at2759"/>
<feature type="region of interest" description="Disordered" evidence="1">
    <location>
        <begin position="150"/>
        <end position="185"/>
    </location>
</feature>